<dbReference type="GeneID" id="39733903"/>
<reference evidence="2 3" key="1">
    <citation type="submission" date="2015-04" db="EMBL/GenBank/DDBJ databases">
        <authorList>
            <consortium name="Pathogen Informatics"/>
        </authorList>
    </citation>
    <scope>NUCLEOTIDE SEQUENCE [LARGE SCALE GENOMIC DNA]</scope>
    <source>
        <strain evidence="2 3">SGS1</strain>
    </source>
</reference>
<name>A0A1J1GNH2_PLARL</name>
<feature type="signal peptide" evidence="1">
    <location>
        <begin position="1"/>
        <end position="22"/>
    </location>
</feature>
<protein>
    <submittedName>
        <fullName evidence="2">Reticulocyte binding protein, putative</fullName>
    </submittedName>
</protein>
<dbReference type="Proteomes" id="UP000220158">
    <property type="component" value="Unassembled WGS sequence"/>
</dbReference>
<proteinExistence type="predicted"/>
<dbReference type="AlphaFoldDB" id="A0A1J1GNH2"/>
<keyword evidence="1" id="KW-0732">Signal</keyword>
<organism evidence="2 3">
    <name type="scientific">Plasmodium relictum</name>
    <dbReference type="NCBI Taxonomy" id="85471"/>
    <lineage>
        <taxon>Eukaryota</taxon>
        <taxon>Sar</taxon>
        <taxon>Alveolata</taxon>
        <taxon>Apicomplexa</taxon>
        <taxon>Aconoidasida</taxon>
        <taxon>Haemosporida</taxon>
        <taxon>Plasmodiidae</taxon>
        <taxon>Plasmodium</taxon>
        <taxon>Plasmodium (Haemamoeba)</taxon>
    </lineage>
</organism>
<sequence length="473" mass="57174">MCRKIIWICLILLLTFFRSSYEIKVKKLSKNFESKINNLLFDLSLKKVKKLEDNSFTEYEKKKKGNFKIFNFQKENEYKIKIDNLKNEDEKKLYLFKNGSSVNLKNSNFATESSYFVHIKRNDPYLSKMNKIKEDKRNESTNNITNSFIQIRKLLSDDKELLKEYKNLMNTINDYLDKAKVYFITAISLDDLGDFYINNRHNENYNQDFKFYNHVTKRNIEDFHKYSLKALDFNSETKDEMRAKFFSLLLLKKDLKKKELYEKKLLHFKSKIVESQKITKEHNETCSKKMNDVFANLQYNLSYRYCWGNFCNLRECSSTDYYGKICCYLLNCLNNIMSSRYLSRIKNVINKDLDNNFITEVDVFLNSLKLEEIKKRNSQRNVKIHLIMLIEKIRDIKNDYVKQSNFAYTSFNKLVKLQNDSLNVSFSRWNISRELAPVPIEFKRVFHYLDWNEELRENFYHYKREFYILFYGL</sequence>
<dbReference type="KEGG" id="prel:PRELSG_0000300"/>
<dbReference type="VEuPathDB" id="PlasmoDB:PRELSG_0000300"/>
<evidence type="ECO:0000313" key="3">
    <source>
        <dbReference type="Proteomes" id="UP000220158"/>
    </source>
</evidence>
<accession>A0A1J1GNH2</accession>
<keyword evidence="3" id="KW-1185">Reference proteome</keyword>
<evidence type="ECO:0000313" key="2">
    <source>
        <dbReference type="EMBL" id="CRG85238.1"/>
    </source>
</evidence>
<dbReference type="RefSeq" id="XP_028531259.1">
    <property type="nucleotide sequence ID" value="XM_028676745.1"/>
</dbReference>
<evidence type="ECO:0000256" key="1">
    <source>
        <dbReference type="SAM" id="SignalP"/>
    </source>
</evidence>
<dbReference type="EMBL" id="CVMU01000377">
    <property type="protein sequence ID" value="CRG85238.1"/>
    <property type="molecule type" value="Genomic_DNA"/>
</dbReference>
<gene>
    <name evidence="2" type="ORF">PRELSG_0000300</name>
</gene>
<feature type="chain" id="PRO_5012927141" evidence="1">
    <location>
        <begin position="23"/>
        <end position="473"/>
    </location>
</feature>